<protein>
    <submittedName>
        <fullName evidence="3">Uncharacterized protein</fullName>
    </submittedName>
</protein>
<evidence type="ECO:0000313" key="3">
    <source>
        <dbReference type="EMBL" id="ETK81523.1"/>
    </source>
</evidence>
<name>W2GEP9_PHYNI</name>
<feature type="compositionally biased region" description="Low complexity" evidence="2">
    <location>
        <begin position="54"/>
        <end position="63"/>
    </location>
</feature>
<evidence type="ECO:0000256" key="1">
    <source>
        <dbReference type="SAM" id="Coils"/>
    </source>
</evidence>
<organism evidence="3">
    <name type="scientific">Phytophthora nicotianae</name>
    <name type="common">Potato buckeye rot agent</name>
    <name type="synonym">Phytophthora parasitica</name>
    <dbReference type="NCBI Taxonomy" id="4792"/>
    <lineage>
        <taxon>Eukaryota</taxon>
        <taxon>Sar</taxon>
        <taxon>Stramenopiles</taxon>
        <taxon>Oomycota</taxon>
        <taxon>Peronosporomycetes</taxon>
        <taxon>Peronosporales</taxon>
        <taxon>Peronosporaceae</taxon>
        <taxon>Phytophthora</taxon>
    </lineage>
</organism>
<dbReference type="VEuPathDB" id="FungiDB:PPTG_03317"/>
<accession>W2GEP9</accession>
<gene>
    <name evidence="3" type="ORF">L915_12986</name>
</gene>
<feature type="coiled-coil region" evidence="1">
    <location>
        <begin position="78"/>
        <end position="157"/>
    </location>
</feature>
<dbReference type="AlphaFoldDB" id="W2GEP9"/>
<dbReference type="EMBL" id="KI687450">
    <property type="protein sequence ID" value="ETK81523.1"/>
    <property type="molecule type" value="Genomic_DNA"/>
</dbReference>
<reference evidence="3" key="1">
    <citation type="submission" date="2013-11" db="EMBL/GenBank/DDBJ databases">
        <title>The Genome Sequence of Phytophthora parasitica CJ02B3.</title>
        <authorList>
            <consortium name="The Broad Institute Genomics Platform"/>
            <person name="Russ C."/>
            <person name="Tyler B."/>
            <person name="Panabieres F."/>
            <person name="Shan W."/>
            <person name="Tripathy S."/>
            <person name="Grunwald N."/>
            <person name="Machado M."/>
            <person name="Johnson C.S."/>
            <person name="Arredondo F."/>
            <person name="Hong C."/>
            <person name="Coffey M."/>
            <person name="Young S.K."/>
            <person name="Zeng Q."/>
            <person name="Gargeya S."/>
            <person name="Fitzgerald M."/>
            <person name="Abouelleil A."/>
            <person name="Alvarado L."/>
            <person name="Chapman S.B."/>
            <person name="Gainer-Dewar J."/>
            <person name="Goldberg J."/>
            <person name="Griggs A."/>
            <person name="Gujja S."/>
            <person name="Hansen M."/>
            <person name="Howarth C."/>
            <person name="Imamovic A."/>
            <person name="Ireland A."/>
            <person name="Larimer J."/>
            <person name="McCowan C."/>
            <person name="Murphy C."/>
            <person name="Pearson M."/>
            <person name="Poon T.W."/>
            <person name="Priest M."/>
            <person name="Roberts A."/>
            <person name="Saif S."/>
            <person name="Shea T."/>
            <person name="Sykes S."/>
            <person name="Wortman J."/>
            <person name="Nusbaum C."/>
            <person name="Birren B."/>
        </authorList>
    </citation>
    <scope>NUCLEOTIDE SEQUENCE [LARGE SCALE GENOMIC DNA]</scope>
    <source>
        <strain evidence="3">CJ02B3</strain>
    </source>
</reference>
<sequence>MISLPSSRYYRVRSIVVSLQLFFFLSETEVDRMELIDTVDLFLKDMDELDRQQNAPDRTANAARRPRTPRLSKKIPSWLRSKRELEALRQEREELETRVVFLQLQQVKRTRQLGISRKRLDQLHKTKLRADNEQQRRHAAQQENENLKKHLKNCLQVSRAFQVALATGIRREQSKLNVVAPASVICAELNARTLPQLQISSPSTFNSLEDRVNERFEGFQSILDEIRHTAIPMDSDHVQSEAGNTLEYKCTRVWPFDERATSSAAWTIVEEGGATQKQASNVTKLSRDVHAVDTRFALPLHEHEVATVDIHGVAKRFILPDGCVILAEATSEWAVRRDSSIVWSNESRESIWCVIRRFSLSCREAGCQVNAVARSEAVPKHTISNTLSASSGFTQDATMATFRQLIESQRQCWENRLWDSIRTANT</sequence>
<proteinExistence type="predicted"/>
<evidence type="ECO:0000256" key="2">
    <source>
        <dbReference type="SAM" id="MobiDB-lite"/>
    </source>
</evidence>
<dbReference type="Proteomes" id="UP000053236">
    <property type="component" value="Unassembled WGS sequence"/>
</dbReference>
<keyword evidence="1" id="KW-0175">Coiled coil</keyword>
<feature type="region of interest" description="Disordered" evidence="2">
    <location>
        <begin position="52"/>
        <end position="71"/>
    </location>
</feature>